<name>A0A6C0CMK8_9ZZZZ</name>
<evidence type="ECO:0000313" key="1">
    <source>
        <dbReference type="EMBL" id="QHT04904.1"/>
    </source>
</evidence>
<sequence length="114" mass="11550">MSTSTKKNSNSQIESDGFFSTLSVGTLKASSTVVPQVVVGDEECGLVLAVNRDCPVGATGATGATGDDIFAPPYIKFTSGGLAGIATRYLFLNDSGALRVSESVPDGETTGVAV</sequence>
<proteinExistence type="predicted"/>
<dbReference type="EMBL" id="MN739442">
    <property type="protein sequence ID" value="QHT04904.1"/>
    <property type="molecule type" value="Genomic_DNA"/>
</dbReference>
<dbReference type="AlphaFoldDB" id="A0A6C0CMK8"/>
<accession>A0A6C0CMK8</accession>
<organism evidence="1">
    <name type="scientific">viral metagenome</name>
    <dbReference type="NCBI Taxonomy" id="1070528"/>
    <lineage>
        <taxon>unclassified sequences</taxon>
        <taxon>metagenomes</taxon>
        <taxon>organismal metagenomes</taxon>
    </lineage>
</organism>
<protein>
    <submittedName>
        <fullName evidence="1">Uncharacterized protein</fullName>
    </submittedName>
</protein>
<reference evidence="1" key="1">
    <citation type="journal article" date="2020" name="Nature">
        <title>Giant virus diversity and host interactions through global metagenomics.</title>
        <authorList>
            <person name="Schulz F."/>
            <person name="Roux S."/>
            <person name="Paez-Espino D."/>
            <person name="Jungbluth S."/>
            <person name="Walsh D.A."/>
            <person name="Denef V.J."/>
            <person name="McMahon K.D."/>
            <person name="Konstantinidis K.T."/>
            <person name="Eloe-Fadrosh E.A."/>
            <person name="Kyrpides N.C."/>
            <person name="Woyke T."/>
        </authorList>
    </citation>
    <scope>NUCLEOTIDE SEQUENCE</scope>
    <source>
        <strain evidence="1">GVMAG-M-3300021343-4</strain>
    </source>
</reference>